<evidence type="ECO:0000313" key="3">
    <source>
        <dbReference type="Proteomes" id="UP000583127"/>
    </source>
</evidence>
<evidence type="ECO:0000313" key="2">
    <source>
        <dbReference type="EMBL" id="NML31677.1"/>
    </source>
</evidence>
<dbReference type="Pfam" id="PF18593">
    <property type="entry name" value="CdiI_2"/>
    <property type="match status" value="1"/>
</dbReference>
<sequence length="103" mass="12189">MSSLERYPEMDNFFSIYFGQDFDLFGETVPEIVACYKKGYRHHYANLLREIVEFRSEHPEDLDNAFIPFSRGFRPEGRGYTTASFLDEVQRVLNENPLVAKRR</sequence>
<dbReference type="InterPro" id="IPR041129">
    <property type="entry name" value="CdiI_2"/>
</dbReference>
<protein>
    <submittedName>
        <fullName evidence="2">Glycogen/starch/alpha-glucan phosphorylase</fullName>
    </submittedName>
</protein>
<gene>
    <name evidence="2" type="ORF">HHL14_12620</name>
</gene>
<organism evidence="2 3">
    <name type="scientific">Paraburkholderia antibiotica</name>
    <dbReference type="NCBI Taxonomy" id="2728839"/>
    <lineage>
        <taxon>Bacteria</taxon>
        <taxon>Pseudomonadati</taxon>
        <taxon>Pseudomonadota</taxon>
        <taxon>Betaproteobacteria</taxon>
        <taxon>Burkholderiales</taxon>
        <taxon>Burkholderiaceae</taxon>
        <taxon>Paraburkholderia</taxon>
    </lineage>
</organism>
<comment type="caution">
    <text evidence="2">The sequence shown here is derived from an EMBL/GenBank/DDBJ whole genome shotgun (WGS) entry which is preliminary data.</text>
</comment>
<feature type="domain" description="CdiI immunity protein" evidence="1">
    <location>
        <begin position="6"/>
        <end position="91"/>
    </location>
</feature>
<dbReference type="Proteomes" id="UP000583127">
    <property type="component" value="Unassembled WGS sequence"/>
</dbReference>
<name>A0A7X9X675_9BURK</name>
<evidence type="ECO:0000259" key="1">
    <source>
        <dbReference type="Pfam" id="PF18593"/>
    </source>
</evidence>
<proteinExistence type="predicted"/>
<keyword evidence="3" id="KW-1185">Reference proteome</keyword>
<dbReference type="RefSeq" id="WP_169497951.1">
    <property type="nucleotide sequence ID" value="NZ_JABBFZ010000006.1"/>
</dbReference>
<accession>A0A7X9X675</accession>
<dbReference type="AlphaFoldDB" id="A0A7X9X675"/>
<dbReference type="EMBL" id="JABBFZ010000006">
    <property type="protein sequence ID" value="NML31677.1"/>
    <property type="molecule type" value="Genomic_DNA"/>
</dbReference>
<reference evidence="2 3" key="1">
    <citation type="submission" date="2020-04" db="EMBL/GenBank/DDBJ databases">
        <title>Paraburkholderia sp. G-4-1-8 isolated from soil.</title>
        <authorList>
            <person name="Dahal R.H."/>
        </authorList>
    </citation>
    <scope>NUCLEOTIDE SEQUENCE [LARGE SCALE GENOMIC DNA]</scope>
    <source>
        <strain evidence="2 3">G-4-1-8</strain>
    </source>
</reference>